<protein>
    <submittedName>
        <fullName evidence="2">Uncharacterized protein</fullName>
    </submittedName>
</protein>
<feature type="transmembrane region" description="Helical" evidence="1">
    <location>
        <begin position="28"/>
        <end position="49"/>
    </location>
</feature>
<evidence type="ECO:0000313" key="2">
    <source>
        <dbReference type="EMBL" id="EKE28472.1"/>
    </source>
</evidence>
<dbReference type="EMBL" id="AMFJ01000328">
    <property type="protein sequence ID" value="EKE28472.1"/>
    <property type="molecule type" value="Genomic_DNA"/>
</dbReference>
<gene>
    <name evidence="2" type="ORF">ACD_3C00054G0012</name>
</gene>
<keyword evidence="1" id="KW-0472">Membrane</keyword>
<keyword evidence="1" id="KW-1133">Transmembrane helix</keyword>
<keyword evidence="1" id="KW-0812">Transmembrane</keyword>
<name>K2G2I9_9BACT</name>
<proteinExistence type="predicted"/>
<evidence type="ECO:0000256" key="1">
    <source>
        <dbReference type="SAM" id="Phobius"/>
    </source>
</evidence>
<comment type="caution">
    <text evidence="2">The sequence shown here is derived from an EMBL/GenBank/DDBJ whole genome shotgun (WGS) entry which is preliminary data.</text>
</comment>
<accession>K2G2I9</accession>
<organism evidence="2">
    <name type="scientific">uncultured bacterium</name>
    <name type="common">gcode 4</name>
    <dbReference type="NCBI Taxonomy" id="1234023"/>
    <lineage>
        <taxon>Bacteria</taxon>
        <taxon>environmental samples</taxon>
    </lineage>
</organism>
<reference evidence="2" key="1">
    <citation type="journal article" date="2012" name="Science">
        <title>Fermentation, hydrogen, and sulfur metabolism in multiple uncultivated bacterial phyla.</title>
        <authorList>
            <person name="Wrighton K.C."/>
            <person name="Thomas B.C."/>
            <person name="Sharon I."/>
            <person name="Miller C.S."/>
            <person name="Castelle C.J."/>
            <person name="VerBerkmoes N.C."/>
            <person name="Wilkins M.J."/>
            <person name="Hettich R.L."/>
            <person name="Lipton M.S."/>
            <person name="Williams K.H."/>
            <person name="Long P.E."/>
            <person name="Banfield J.F."/>
        </authorList>
    </citation>
    <scope>NUCLEOTIDE SEQUENCE [LARGE SCALE GENOMIC DNA]</scope>
</reference>
<dbReference type="AlphaFoldDB" id="K2G2I9"/>
<sequence>MFKKDSEYTEKEKIDYIFSKMRNQARMWAVLTAFKFIVYGWIIYFYFIIVPSLDLDKLADEYLIPKMSKIVQMTAEKTMQNVDPNMFNDVANNSQIQQMVNQQMDNVDNQITQSWNVIQNKKKNVPKVNITPEMIDAVQKAMEKQ</sequence>